<gene>
    <name evidence="1" type="ORF">Taro_046268</name>
</gene>
<dbReference type="Proteomes" id="UP000652761">
    <property type="component" value="Unassembled WGS sequence"/>
</dbReference>
<name>A0A843WPE4_COLES</name>
<protein>
    <submittedName>
        <fullName evidence="1">Uncharacterized protein</fullName>
    </submittedName>
</protein>
<keyword evidence="2" id="KW-1185">Reference proteome</keyword>
<evidence type="ECO:0000313" key="2">
    <source>
        <dbReference type="Proteomes" id="UP000652761"/>
    </source>
</evidence>
<organism evidence="1 2">
    <name type="scientific">Colocasia esculenta</name>
    <name type="common">Wild taro</name>
    <name type="synonym">Arum esculentum</name>
    <dbReference type="NCBI Taxonomy" id="4460"/>
    <lineage>
        <taxon>Eukaryota</taxon>
        <taxon>Viridiplantae</taxon>
        <taxon>Streptophyta</taxon>
        <taxon>Embryophyta</taxon>
        <taxon>Tracheophyta</taxon>
        <taxon>Spermatophyta</taxon>
        <taxon>Magnoliopsida</taxon>
        <taxon>Liliopsida</taxon>
        <taxon>Araceae</taxon>
        <taxon>Aroideae</taxon>
        <taxon>Colocasieae</taxon>
        <taxon>Colocasia</taxon>
    </lineage>
</organism>
<dbReference type="InterPro" id="IPR006873">
    <property type="entry name" value="DUF620"/>
</dbReference>
<dbReference type="EMBL" id="NMUH01005661">
    <property type="protein sequence ID" value="MQM13343.1"/>
    <property type="molecule type" value="Genomic_DNA"/>
</dbReference>
<dbReference type="PANTHER" id="PTHR31300">
    <property type="entry name" value="LIPASE"/>
    <property type="match status" value="1"/>
</dbReference>
<proteinExistence type="predicted"/>
<sequence length="206" mass="22232">MGPRGKRRSYRCSVQPLTPLMEGPDVEVHSEGGKKESSWDAIRSWVRTHMERGVSSPSGHLPVFLNGGSSSKRMDLRLTLGVLGCPLAPISLPIEPFLQRALSFKDDPLATTSAQYIIQQYLAATGCLKPRKCVKNVYTAGTLRMACCETETSSGKQVRNAAGARGGGESGCFVLWQMSPGMWSVELVVAGCKVVAGSNGKIVWRC</sequence>
<dbReference type="Pfam" id="PF04788">
    <property type="entry name" value="DUF620"/>
    <property type="match status" value="1"/>
</dbReference>
<reference evidence="1" key="1">
    <citation type="submission" date="2017-07" db="EMBL/GenBank/DDBJ databases">
        <title>Taro Niue Genome Assembly and Annotation.</title>
        <authorList>
            <person name="Atibalentja N."/>
            <person name="Keating K."/>
            <person name="Fields C.J."/>
        </authorList>
    </citation>
    <scope>NUCLEOTIDE SEQUENCE</scope>
    <source>
        <strain evidence="1">Niue_2</strain>
        <tissue evidence="1">Leaf</tissue>
    </source>
</reference>
<evidence type="ECO:0000313" key="1">
    <source>
        <dbReference type="EMBL" id="MQM13343.1"/>
    </source>
</evidence>
<dbReference type="AlphaFoldDB" id="A0A843WPE4"/>
<comment type="caution">
    <text evidence="1">The sequence shown here is derived from an EMBL/GenBank/DDBJ whole genome shotgun (WGS) entry which is preliminary data.</text>
</comment>
<accession>A0A843WPE4</accession>
<dbReference type="OrthoDB" id="1863180at2759"/>
<dbReference type="PANTHER" id="PTHR31300:SF34">
    <property type="entry name" value="PLANT_T8K14-16 PROTEIN"/>
    <property type="match status" value="1"/>
</dbReference>